<dbReference type="SUPFAM" id="SSF55144">
    <property type="entry name" value="LigT-like"/>
    <property type="match status" value="1"/>
</dbReference>
<dbReference type="AlphaFoldDB" id="A0A4Z0PD63"/>
<dbReference type="InterPro" id="IPR009097">
    <property type="entry name" value="Cyclic_Pdiesterase"/>
</dbReference>
<proteinExistence type="predicted"/>
<comment type="caution">
    <text evidence="1">The sequence shown here is derived from an EMBL/GenBank/DDBJ whole genome shotgun (WGS) entry which is preliminary data.</text>
</comment>
<evidence type="ECO:0000313" key="1">
    <source>
        <dbReference type="EMBL" id="TGE10432.1"/>
    </source>
</evidence>
<dbReference type="Proteomes" id="UP000298337">
    <property type="component" value="Unassembled WGS sequence"/>
</dbReference>
<dbReference type="Gene3D" id="3.90.1140.10">
    <property type="entry name" value="Cyclic phosphodiesterase"/>
    <property type="match status" value="1"/>
</dbReference>
<dbReference type="OrthoDB" id="2326088at2"/>
<sequence length="229" mass="26063">MDLQQHYDTMRATAFRQLAQGQAELDLLIESEHDTRRGITLLARPPASIRNRLEELLAEFRSIEPDQYFYPPLDMHLTILSIISCYPGFTLDLIEPAAYQEAMRHILVQVRPFTITFAGLTASAGGIMVQGFLEGTGLEQLRNSVRSFFRSSGLQQSIDQRYSIQTAHSTIMRFKSPLHNPAALLATMQELQQEVIGSFAVDTVELVYNDWYQRAANTVLLETYPLRHE</sequence>
<dbReference type="RefSeq" id="WP_135432238.1">
    <property type="nucleotide sequence ID" value="NZ_SRLA01000001.1"/>
</dbReference>
<gene>
    <name evidence="1" type="ORF">EU556_06355</name>
</gene>
<reference evidence="1 2" key="1">
    <citation type="submission" date="2019-04" db="EMBL/GenBank/DDBJ databases">
        <authorList>
            <person name="Feng G."/>
            <person name="Zhang J."/>
            <person name="Zhu H."/>
        </authorList>
    </citation>
    <scope>NUCLEOTIDE SEQUENCE [LARGE SCALE GENOMIC DNA]</scope>
    <source>
        <strain evidence="1 2">92R-1</strain>
    </source>
</reference>
<dbReference type="EMBL" id="SRLA01000001">
    <property type="protein sequence ID" value="TGE10432.1"/>
    <property type="molecule type" value="Genomic_DNA"/>
</dbReference>
<keyword evidence="2" id="KW-1185">Reference proteome</keyword>
<evidence type="ECO:0000313" key="2">
    <source>
        <dbReference type="Proteomes" id="UP000298337"/>
    </source>
</evidence>
<name>A0A4Z0PD63_9BACT</name>
<protein>
    <submittedName>
        <fullName evidence="1">Mutarotase</fullName>
    </submittedName>
</protein>
<accession>A0A4Z0PD63</accession>
<organism evidence="1 2">
    <name type="scientific">Hymenobacter fodinae</name>
    <dbReference type="NCBI Taxonomy" id="2510796"/>
    <lineage>
        <taxon>Bacteria</taxon>
        <taxon>Pseudomonadati</taxon>
        <taxon>Bacteroidota</taxon>
        <taxon>Cytophagia</taxon>
        <taxon>Cytophagales</taxon>
        <taxon>Hymenobacteraceae</taxon>
        <taxon>Hymenobacter</taxon>
    </lineage>
</organism>